<dbReference type="AlphaFoldDB" id="A0A974NNC3"/>
<dbReference type="Pfam" id="PF01734">
    <property type="entry name" value="Patatin"/>
    <property type="match status" value="1"/>
</dbReference>
<keyword evidence="3 4" id="KW-0443">Lipid metabolism</keyword>
<evidence type="ECO:0000259" key="5">
    <source>
        <dbReference type="PROSITE" id="PS51635"/>
    </source>
</evidence>
<evidence type="ECO:0000256" key="4">
    <source>
        <dbReference type="PROSITE-ProRule" id="PRU01161"/>
    </source>
</evidence>
<evidence type="ECO:0000256" key="3">
    <source>
        <dbReference type="ARBA" id="ARBA00023098"/>
    </source>
</evidence>
<keyword evidence="7" id="KW-1185">Reference proteome</keyword>
<dbReference type="SUPFAM" id="SSF52151">
    <property type="entry name" value="FabD/lysophospholipase-like"/>
    <property type="match status" value="1"/>
</dbReference>
<gene>
    <name evidence="6" type="ORF">I6J18_03800</name>
</gene>
<feature type="domain" description="PNPLA" evidence="5">
    <location>
        <begin position="6"/>
        <end position="173"/>
    </location>
</feature>
<dbReference type="RefSeq" id="WP_040373247.1">
    <property type="nucleotide sequence ID" value="NZ_CP068053.1"/>
</dbReference>
<evidence type="ECO:0000313" key="7">
    <source>
        <dbReference type="Proteomes" id="UP000595254"/>
    </source>
</evidence>
<dbReference type="InterPro" id="IPR016035">
    <property type="entry name" value="Acyl_Trfase/lysoPLipase"/>
</dbReference>
<name>A0A974NNC3_PERPY</name>
<evidence type="ECO:0000256" key="2">
    <source>
        <dbReference type="ARBA" id="ARBA00022963"/>
    </source>
</evidence>
<dbReference type="EMBL" id="CP068053">
    <property type="protein sequence ID" value="QQT01039.1"/>
    <property type="molecule type" value="Genomic_DNA"/>
</dbReference>
<reference evidence="6 7" key="1">
    <citation type="submission" date="2021-01" db="EMBL/GenBank/DDBJ databases">
        <title>FDA dAtabase for Regulatory Grade micrObial Sequences (FDA-ARGOS): Supporting development and validation of Infectious Disease Dx tests.</title>
        <authorList>
            <person name="Nelson B."/>
            <person name="Plummer A."/>
            <person name="Tallon L."/>
            <person name="Sadzewicz L."/>
            <person name="Zhao X."/>
            <person name="Boylan J."/>
            <person name="Ott S."/>
            <person name="Bowen H."/>
            <person name="Vavikolanu K."/>
            <person name="Mehta A."/>
            <person name="Aluvathingal J."/>
            <person name="Nadendla S."/>
            <person name="Myers T."/>
            <person name="Yan Y."/>
            <person name="Sichtig H."/>
        </authorList>
    </citation>
    <scope>NUCLEOTIDE SEQUENCE [LARGE SCALE GENOMIC DNA]</scope>
    <source>
        <strain evidence="6 7">FDAARGOS_1161</strain>
    </source>
</reference>
<dbReference type="InterPro" id="IPR037483">
    <property type="entry name" value="YjjU-like"/>
</dbReference>
<feature type="short sequence motif" description="GXSXG" evidence="4">
    <location>
        <begin position="37"/>
        <end position="41"/>
    </location>
</feature>
<dbReference type="Pfam" id="PF19890">
    <property type="entry name" value="DUF6363"/>
    <property type="match status" value="1"/>
</dbReference>
<keyword evidence="1 4" id="KW-0378">Hydrolase</keyword>
<feature type="active site" description="Nucleophile" evidence="4">
    <location>
        <position position="39"/>
    </location>
</feature>
<dbReference type="InterPro" id="IPR050301">
    <property type="entry name" value="NTE"/>
</dbReference>
<dbReference type="GO" id="GO:0016787">
    <property type="term" value="F:hydrolase activity"/>
    <property type="evidence" value="ECO:0007669"/>
    <property type="project" value="UniProtKB-UniRule"/>
</dbReference>
<feature type="short sequence motif" description="DGA/G" evidence="4">
    <location>
        <begin position="160"/>
        <end position="162"/>
    </location>
</feature>
<evidence type="ECO:0000313" key="6">
    <source>
        <dbReference type="EMBL" id="QQT01039.1"/>
    </source>
</evidence>
<protein>
    <submittedName>
        <fullName evidence="6">Patatin family protein</fullName>
    </submittedName>
</protein>
<dbReference type="KEGG" id="ppsr:I6J18_03800"/>
<dbReference type="Proteomes" id="UP000595254">
    <property type="component" value="Chromosome"/>
</dbReference>
<accession>A0A974NNC3</accession>
<dbReference type="InterPro" id="IPR002641">
    <property type="entry name" value="PNPLA_dom"/>
</dbReference>
<feature type="active site" description="Proton acceptor" evidence="4">
    <location>
        <position position="160"/>
    </location>
</feature>
<dbReference type="CDD" id="cd07208">
    <property type="entry name" value="Pat_hypo_Ecoli_yjju_like"/>
    <property type="match status" value="1"/>
</dbReference>
<feature type="short sequence motif" description="GXGXXG" evidence="4">
    <location>
        <begin position="10"/>
        <end position="15"/>
    </location>
</feature>
<dbReference type="Gene3D" id="3.40.1090.10">
    <property type="entry name" value="Cytosolic phospholipase A2 catalytic domain"/>
    <property type="match status" value="2"/>
</dbReference>
<organism evidence="6 7">
    <name type="scientific">Peribacillus psychrosaccharolyticus</name>
    <name type="common">Bacillus psychrosaccharolyticus</name>
    <dbReference type="NCBI Taxonomy" id="1407"/>
    <lineage>
        <taxon>Bacteria</taxon>
        <taxon>Bacillati</taxon>
        <taxon>Bacillota</taxon>
        <taxon>Bacilli</taxon>
        <taxon>Bacillales</taxon>
        <taxon>Bacillaceae</taxon>
        <taxon>Peribacillus</taxon>
    </lineage>
</organism>
<sequence>MQNTGLVLEGGGMRGVFTGGVLQFLMEKDIYLPYVIGVSAGACNGSSYVARQIDRNKIVNIDYIRHPEYMSVKNLVRKGELLGMDFLFNKLPNELVPFDFTTFNQASDEFIVGTTDCMTGEPVYFDKTTYHQDILTIIRASSSLPLMAPIISYQGLSLLDGGIADPIPLLKAEKDDYKKNVVILTRNKGYMKGPQSFSWYLKRKYAPYQGLLRAIARRHQVYNETVSYIEEQEKKGNVFVIRPSEKIEVGRIERNPTKLTRLYDQGYKEASHQYQALMEFLT</sequence>
<keyword evidence="2 4" id="KW-0442">Lipid degradation</keyword>
<evidence type="ECO:0000256" key="1">
    <source>
        <dbReference type="ARBA" id="ARBA00022801"/>
    </source>
</evidence>
<dbReference type="GO" id="GO:0016042">
    <property type="term" value="P:lipid catabolic process"/>
    <property type="evidence" value="ECO:0007669"/>
    <property type="project" value="UniProtKB-UniRule"/>
</dbReference>
<dbReference type="PANTHER" id="PTHR14226">
    <property type="entry name" value="NEUROPATHY TARGET ESTERASE/SWISS CHEESE D.MELANOGASTER"/>
    <property type="match status" value="1"/>
</dbReference>
<dbReference type="InterPro" id="IPR045943">
    <property type="entry name" value="DUF6363"/>
</dbReference>
<dbReference type="PANTHER" id="PTHR14226:SF25">
    <property type="entry name" value="PHOSPHOESTERASE"/>
    <property type="match status" value="1"/>
</dbReference>
<proteinExistence type="predicted"/>
<dbReference type="PROSITE" id="PS51635">
    <property type="entry name" value="PNPLA"/>
    <property type="match status" value="1"/>
</dbReference>